<feature type="coiled-coil region" evidence="1">
    <location>
        <begin position="376"/>
        <end position="407"/>
    </location>
</feature>
<dbReference type="PANTHER" id="PTHR47837:SF1">
    <property type="entry name" value="GTP PYROPHOSPHOKINASE YJBM"/>
    <property type="match status" value="1"/>
</dbReference>
<keyword evidence="1" id="KW-0175">Coiled coil</keyword>
<keyword evidence="4" id="KW-1185">Reference proteome</keyword>
<reference evidence="4" key="1">
    <citation type="journal article" date="2019" name="Int. J. Syst. Evol. Microbiol.">
        <title>The Global Catalogue of Microorganisms (GCM) 10K type strain sequencing project: providing services to taxonomists for standard genome sequencing and annotation.</title>
        <authorList>
            <consortium name="The Broad Institute Genomics Platform"/>
            <consortium name="The Broad Institute Genome Sequencing Center for Infectious Disease"/>
            <person name="Wu L."/>
            <person name="Ma J."/>
        </authorList>
    </citation>
    <scope>NUCLEOTIDE SEQUENCE [LARGE SCALE GENOMIC DNA]</scope>
    <source>
        <strain evidence="4">KCTC 42423</strain>
    </source>
</reference>
<name>A0ABW5NDI1_9FLAO</name>
<sequence length="433" mass="52144">MKITLKTNGDINRLGDKIRAEYPNIKNSTKEQIQEHRISFKETTNATFNSLCSLSKRVNKNAIITYRIKRIETIIGKLKRLNVDPKKKQLFARMWDISGCRCIVDNDREVYKLEKLITKKFTVRKRTDYIKNPKPNGYKSLHLYLQLPNDNKVVEVQLRNRLDHNWATLVEITDVIFDSQLKEYGKDKKLEKFLFLLSKRKSLVFKDKVFIASVLKEYKYFENLSKVFTRNYLKVRNRWLELEMKYNHKFFLIETKKDEIPKINSFNGFNKAEDEYFKRYLTNNNSNIVLTHLTKPSYKNISSAYSNYILTVHSVLDDITVILRELIIECIKEKKYFLFLKYYNLHLSILYNHINNLNSEILVSKSLGNHINKIKQNEWKEDIRRQREKIEKNEKKLYAEANKYKIESRITERFLTFRLKRIMKRNRKKLKKY</sequence>
<dbReference type="InterPro" id="IPR043519">
    <property type="entry name" value="NT_sf"/>
</dbReference>
<dbReference type="SMART" id="SM00954">
    <property type="entry name" value="RelA_SpoT"/>
    <property type="match status" value="1"/>
</dbReference>
<evidence type="ECO:0000313" key="4">
    <source>
        <dbReference type="Proteomes" id="UP001597459"/>
    </source>
</evidence>
<dbReference type="RefSeq" id="WP_378253926.1">
    <property type="nucleotide sequence ID" value="NZ_JBHSJV010000001.1"/>
</dbReference>
<proteinExistence type="predicted"/>
<dbReference type="Gene3D" id="3.30.460.10">
    <property type="entry name" value="Beta Polymerase, domain 2"/>
    <property type="match status" value="1"/>
</dbReference>
<evidence type="ECO:0000259" key="2">
    <source>
        <dbReference type="SMART" id="SM00954"/>
    </source>
</evidence>
<accession>A0ABW5NDI1</accession>
<gene>
    <name evidence="3" type="ORF">ACFSTE_22430</name>
</gene>
<feature type="domain" description="RelA/SpoT" evidence="2">
    <location>
        <begin position="66"/>
        <end position="181"/>
    </location>
</feature>
<evidence type="ECO:0000256" key="1">
    <source>
        <dbReference type="SAM" id="Coils"/>
    </source>
</evidence>
<dbReference type="SUPFAM" id="SSF81301">
    <property type="entry name" value="Nucleotidyltransferase"/>
    <property type="match status" value="1"/>
</dbReference>
<dbReference type="PANTHER" id="PTHR47837">
    <property type="entry name" value="GTP PYROPHOSPHOKINASE YJBM"/>
    <property type="match status" value="1"/>
</dbReference>
<dbReference type="Pfam" id="PF04607">
    <property type="entry name" value="RelA_SpoT"/>
    <property type="match status" value="1"/>
</dbReference>
<comment type="caution">
    <text evidence="3">The sequence shown here is derived from an EMBL/GenBank/DDBJ whole genome shotgun (WGS) entry which is preliminary data.</text>
</comment>
<organism evidence="3 4">
    <name type="scientific">Aquimarina hainanensis</name>
    <dbReference type="NCBI Taxonomy" id="1578017"/>
    <lineage>
        <taxon>Bacteria</taxon>
        <taxon>Pseudomonadati</taxon>
        <taxon>Bacteroidota</taxon>
        <taxon>Flavobacteriia</taxon>
        <taxon>Flavobacteriales</taxon>
        <taxon>Flavobacteriaceae</taxon>
        <taxon>Aquimarina</taxon>
    </lineage>
</organism>
<protein>
    <submittedName>
        <fullName evidence="3">RelA/SpoT domain-containing protein</fullName>
    </submittedName>
</protein>
<dbReference type="Proteomes" id="UP001597459">
    <property type="component" value="Unassembled WGS sequence"/>
</dbReference>
<dbReference type="EMBL" id="JBHULX010000048">
    <property type="protein sequence ID" value="MFD2593612.1"/>
    <property type="molecule type" value="Genomic_DNA"/>
</dbReference>
<dbReference type="InterPro" id="IPR052366">
    <property type="entry name" value="GTP_Pyrophosphokinase"/>
</dbReference>
<dbReference type="CDD" id="cd05399">
    <property type="entry name" value="NT_Rel-Spo_like"/>
    <property type="match status" value="1"/>
</dbReference>
<dbReference type="InterPro" id="IPR007685">
    <property type="entry name" value="RelA_SpoT"/>
</dbReference>
<evidence type="ECO:0000313" key="3">
    <source>
        <dbReference type="EMBL" id="MFD2593612.1"/>
    </source>
</evidence>